<evidence type="ECO:0000313" key="2">
    <source>
        <dbReference type="EMBL" id="KAF3552853.1"/>
    </source>
</evidence>
<dbReference type="Proteomes" id="UP000712600">
    <property type="component" value="Unassembled WGS sequence"/>
</dbReference>
<sequence>MDHGTKHAVQLVRADLLRCRTAQTRWTEHTVQLGGWPSWIEHVTRSAIRRAGPAQFGKRPSRTQDGFSSAVRRANERIQLGRSPSWTSPVPRTAELDQPSLANGRAGPEMDSARPVAELDQSSSINGRAGSIGVRLSLVLVTPLPKIALNSFLVHLDRSHRWNFMI</sequence>
<organism evidence="2 3">
    <name type="scientific">Brassica cretica</name>
    <name type="common">Mustard</name>
    <dbReference type="NCBI Taxonomy" id="69181"/>
    <lineage>
        <taxon>Eukaryota</taxon>
        <taxon>Viridiplantae</taxon>
        <taxon>Streptophyta</taxon>
        <taxon>Embryophyta</taxon>
        <taxon>Tracheophyta</taxon>
        <taxon>Spermatophyta</taxon>
        <taxon>Magnoliopsida</taxon>
        <taxon>eudicotyledons</taxon>
        <taxon>Gunneridae</taxon>
        <taxon>Pentapetalae</taxon>
        <taxon>rosids</taxon>
        <taxon>malvids</taxon>
        <taxon>Brassicales</taxon>
        <taxon>Brassicaceae</taxon>
        <taxon>Brassiceae</taxon>
        <taxon>Brassica</taxon>
    </lineage>
</organism>
<evidence type="ECO:0000313" key="3">
    <source>
        <dbReference type="Proteomes" id="UP000712600"/>
    </source>
</evidence>
<accession>A0A8S9QKF1</accession>
<evidence type="ECO:0000256" key="1">
    <source>
        <dbReference type="SAM" id="MobiDB-lite"/>
    </source>
</evidence>
<protein>
    <submittedName>
        <fullName evidence="2">Uncharacterized protein</fullName>
    </submittedName>
</protein>
<dbReference type="EMBL" id="QGKX02000996">
    <property type="protein sequence ID" value="KAF3552853.1"/>
    <property type="molecule type" value="Genomic_DNA"/>
</dbReference>
<feature type="region of interest" description="Disordered" evidence="1">
    <location>
        <begin position="78"/>
        <end position="111"/>
    </location>
</feature>
<name>A0A8S9QKF1_BRACR</name>
<gene>
    <name evidence="2" type="ORF">F2Q69_00013672</name>
</gene>
<proteinExistence type="predicted"/>
<dbReference type="AlphaFoldDB" id="A0A8S9QKF1"/>
<comment type="caution">
    <text evidence="2">The sequence shown here is derived from an EMBL/GenBank/DDBJ whole genome shotgun (WGS) entry which is preliminary data.</text>
</comment>
<reference evidence="2" key="1">
    <citation type="submission" date="2019-12" db="EMBL/GenBank/DDBJ databases">
        <title>Genome sequencing and annotation of Brassica cretica.</title>
        <authorList>
            <person name="Studholme D.J."/>
            <person name="Sarris P."/>
        </authorList>
    </citation>
    <scope>NUCLEOTIDE SEQUENCE</scope>
    <source>
        <strain evidence="2">PFS-109/04</strain>
        <tissue evidence="2">Leaf</tissue>
    </source>
</reference>